<dbReference type="InterPro" id="IPR021109">
    <property type="entry name" value="Peptidase_aspartic_dom_sf"/>
</dbReference>
<evidence type="ECO:0000313" key="4">
    <source>
        <dbReference type="Proteomes" id="UP000694542"/>
    </source>
</evidence>
<dbReference type="Gene3D" id="2.40.70.10">
    <property type="entry name" value="Acid Proteases"/>
    <property type="match status" value="1"/>
</dbReference>
<feature type="domain" description="Reverse transcriptase" evidence="2">
    <location>
        <begin position="192"/>
        <end position="375"/>
    </location>
</feature>
<dbReference type="Proteomes" id="UP000694542">
    <property type="component" value="Chromosome 37"/>
</dbReference>
<evidence type="ECO:0000256" key="1">
    <source>
        <dbReference type="ARBA" id="ARBA00010879"/>
    </source>
</evidence>
<dbReference type="SUPFAM" id="SSF50630">
    <property type="entry name" value="Acid proteases"/>
    <property type="match status" value="1"/>
</dbReference>
<dbReference type="InterPro" id="IPR000477">
    <property type="entry name" value="RT_dom"/>
</dbReference>
<comment type="similarity">
    <text evidence="1">Belongs to the beta type-B retroviral polymerase family. HERV class-II K(HML-2) pol subfamily.</text>
</comment>
<dbReference type="Ensembl" id="ENSCAFT00040047942.1">
    <property type="protein sequence ID" value="ENSCAFP00040041854.1"/>
    <property type="gene ID" value="ENSCAFG00040025684.1"/>
</dbReference>
<dbReference type="InterPro" id="IPR043128">
    <property type="entry name" value="Rev_trsase/Diguanyl_cyclase"/>
</dbReference>
<dbReference type="AlphaFoldDB" id="A0A8C0TUI5"/>
<sequence length="375" mass="41765">LLLDYDFRVLALRPDGLAGKRGLQDGGPPRHLHCGLQVTTRKLKFSTQELPNWELSLRGFSHPTTSIPYLIWTQAYVLPQPHRRTLPTPTCPVPLLGRDILQKLRATIRLSPSPSASECLLLPLLPSPPTPIPTNLPTVNPQVWDTSKPTGTSHHSPVHIRLKNNSTYSSRAQFPISFTHRRGLKLIIDHLKQQGLLIPINSPCNTPILPVRKPSGVYRLVQDLQLINEAVVPLHPVVPNPYTLLSHIPPGTPHFTVLDLKDAFFTIPLHPDSYFLFAFTWEDPDTHVSGQLTWTVLPQGCCDSPHIFGQALAADLQECLLEASTLLQYVDDLLLCSPSLLTSQEDTSTLLNFLGARGIESTRLRPSYVPHQSHI</sequence>
<dbReference type="Pfam" id="PF00078">
    <property type="entry name" value="RVT_1"/>
    <property type="match status" value="1"/>
</dbReference>
<dbReference type="PROSITE" id="PS50878">
    <property type="entry name" value="RT_POL"/>
    <property type="match status" value="1"/>
</dbReference>
<evidence type="ECO:0000313" key="3">
    <source>
        <dbReference type="Ensembl" id="ENSCAFP00040041854.1"/>
    </source>
</evidence>
<dbReference type="SUPFAM" id="SSF56672">
    <property type="entry name" value="DNA/RNA polymerases"/>
    <property type="match status" value="1"/>
</dbReference>
<name>A0A8C0TUI5_CANLF</name>
<organism evidence="3 4">
    <name type="scientific">Canis lupus familiaris</name>
    <name type="common">Dog</name>
    <name type="synonym">Canis familiaris</name>
    <dbReference type="NCBI Taxonomy" id="9615"/>
    <lineage>
        <taxon>Eukaryota</taxon>
        <taxon>Metazoa</taxon>
        <taxon>Chordata</taxon>
        <taxon>Craniata</taxon>
        <taxon>Vertebrata</taxon>
        <taxon>Euteleostomi</taxon>
        <taxon>Mammalia</taxon>
        <taxon>Eutheria</taxon>
        <taxon>Laurasiatheria</taxon>
        <taxon>Carnivora</taxon>
        <taxon>Caniformia</taxon>
        <taxon>Canidae</taxon>
        <taxon>Canis</taxon>
    </lineage>
</organism>
<dbReference type="Gene3D" id="3.30.70.270">
    <property type="match status" value="1"/>
</dbReference>
<reference evidence="3" key="1">
    <citation type="submission" date="2018-10" db="EMBL/GenBank/DDBJ databases">
        <title>De novo assembly of a Great Dane genome.</title>
        <authorList>
            <person name="Kidd J.M."/>
            <person name="Pendleton A.L."/>
            <person name="Shen F."/>
            <person name="Emery S."/>
        </authorList>
    </citation>
    <scope>NUCLEOTIDE SEQUENCE [LARGE SCALE GENOMIC DNA]</scope>
    <source>
        <strain evidence="3">Great Dane</strain>
    </source>
</reference>
<evidence type="ECO:0000259" key="2">
    <source>
        <dbReference type="PROSITE" id="PS50878"/>
    </source>
</evidence>
<accession>A0A8C0TUI5</accession>
<protein>
    <recommendedName>
        <fullName evidence="2">Reverse transcriptase domain-containing protein</fullName>
    </recommendedName>
</protein>
<dbReference type="InterPro" id="IPR051320">
    <property type="entry name" value="Viral_Replic_Matur_Polypro"/>
</dbReference>
<dbReference type="InterPro" id="IPR043502">
    <property type="entry name" value="DNA/RNA_pol_sf"/>
</dbReference>
<dbReference type="Gene3D" id="3.10.10.10">
    <property type="entry name" value="HIV Type 1 Reverse Transcriptase, subunit A, domain 1"/>
    <property type="match status" value="1"/>
</dbReference>
<proteinExistence type="inferred from homology"/>
<reference evidence="3" key="2">
    <citation type="submission" date="2025-08" db="UniProtKB">
        <authorList>
            <consortium name="Ensembl"/>
        </authorList>
    </citation>
    <scope>IDENTIFICATION</scope>
</reference>
<dbReference type="PANTHER" id="PTHR33064">
    <property type="entry name" value="POL PROTEIN"/>
    <property type="match status" value="1"/>
</dbReference>
<dbReference type="PANTHER" id="PTHR33064:SF36">
    <property type="entry name" value="CCHC-TYPE DOMAIN-CONTAINING PROTEIN"/>
    <property type="match status" value="1"/>
</dbReference>